<feature type="domain" description="Fumarylacetoacetase-like C-terminal" evidence="1">
    <location>
        <begin position="81"/>
        <end position="318"/>
    </location>
</feature>
<dbReference type="Pfam" id="PF01557">
    <property type="entry name" value="FAA_hydrolase"/>
    <property type="match status" value="1"/>
</dbReference>
<dbReference type="Gene3D" id="3.90.850.10">
    <property type="entry name" value="Fumarylacetoacetase-like, C-terminal domain"/>
    <property type="match status" value="1"/>
</dbReference>
<organism evidence="3 4">
    <name type="scientific">Alteraurantiacibacter lauratis</name>
    <dbReference type="NCBI Taxonomy" id="2054627"/>
    <lineage>
        <taxon>Bacteria</taxon>
        <taxon>Pseudomonadati</taxon>
        <taxon>Pseudomonadota</taxon>
        <taxon>Alphaproteobacteria</taxon>
        <taxon>Sphingomonadales</taxon>
        <taxon>Erythrobacteraceae</taxon>
        <taxon>Alteraurantiacibacter</taxon>
    </lineage>
</organism>
<evidence type="ECO:0000259" key="2">
    <source>
        <dbReference type="Pfam" id="PF18288"/>
    </source>
</evidence>
<dbReference type="RefSeq" id="WP_336920597.1">
    <property type="nucleotide sequence ID" value="NZ_JBANRN010000020.1"/>
</dbReference>
<keyword evidence="4" id="KW-1185">Reference proteome</keyword>
<accession>A0ABV7EFP9</accession>
<feature type="domain" description="Fumarylacetoacetase N-terminal" evidence="2">
    <location>
        <begin position="1"/>
        <end position="75"/>
    </location>
</feature>
<reference evidence="4" key="1">
    <citation type="journal article" date="2019" name="Int. J. Syst. Evol. Microbiol.">
        <title>The Global Catalogue of Microorganisms (GCM) 10K type strain sequencing project: providing services to taxonomists for standard genome sequencing and annotation.</title>
        <authorList>
            <consortium name="The Broad Institute Genomics Platform"/>
            <consortium name="The Broad Institute Genome Sequencing Center for Infectious Disease"/>
            <person name="Wu L."/>
            <person name="Ma J."/>
        </authorList>
    </citation>
    <scope>NUCLEOTIDE SEQUENCE [LARGE SCALE GENOMIC DNA]</scope>
    <source>
        <strain evidence="4">KCTC 52606</strain>
    </source>
</reference>
<dbReference type="InterPro" id="IPR041072">
    <property type="entry name" value="FAA_hydro_N"/>
</dbReference>
<dbReference type="EMBL" id="JBHRSU010000024">
    <property type="protein sequence ID" value="MFC3100691.1"/>
    <property type="molecule type" value="Genomic_DNA"/>
</dbReference>
<evidence type="ECO:0000313" key="4">
    <source>
        <dbReference type="Proteomes" id="UP001595378"/>
    </source>
</evidence>
<dbReference type="PANTHER" id="PTHR43211">
    <property type="entry name" value="FUMARYLACETOACETATE HYDROLASE"/>
    <property type="match status" value="1"/>
</dbReference>
<sequence>MKLATRANGTPDGELLVVSADGARGIAAGPAAPNLREALERWGETAALLAELAVEVEMGAGEAIDAATLLAPLPRAWQWLDASAFQTHADLMQIAFGHDPIRQEKPLMYQGMSHRFYGPREDVPFAGEDGGIDFEGEFAVVTDFVPMGTSAADALGLIRLVMQVNDWSLRHLAVPEMKTGFGWVQAKPACSAAPFAVTPDALGDGWRDGRVCLDLLVDWNGERFGAANGREMTFGFHELIAHAAATRDLAAGTIIGSGTVANTDYARVGSSCISERRAIEMIASSGAPTTGYMKLGDRVRMAAMDSGGGHPFGVIDQRVVRQSFS</sequence>
<proteinExistence type="predicted"/>
<dbReference type="SUPFAM" id="SSF56529">
    <property type="entry name" value="FAH"/>
    <property type="match status" value="1"/>
</dbReference>
<gene>
    <name evidence="3" type="ORF">ACFODK_07315</name>
</gene>
<dbReference type="Pfam" id="PF18288">
    <property type="entry name" value="FAA_hydro_N_2"/>
    <property type="match status" value="1"/>
</dbReference>
<dbReference type="InterPro" id="IPR011234">
    <property type="entry name" value="Fumarylacetoacetase-like_C"/>
</dbReference>
<dbReference type="GO" id="GO:0016787">
    <property type="term" value="F:hydrolase activity"/>
    <property type="evidence" value="ECO:0007669"/>
    <property type="project" value="UniProtKB-KW"/>
</dbReference>
<name>A0ABV7EFP9_9SPHN</name>
<protein>
    <submittedName>
        <fullName evidence="3">Fumarylacetoacetate hydrolase family protein</fullName>
    </submittedName>
</protein>
<dbReference type="PANTHER" id="PTHR43211:SF1">
    <property type="entry name" value="BLL6422 PROTEIN"/>
    <property type="match status" value="1"/>
</dbReference>
<dbReference type="InterPro" id="IPR036663">
    <property type="entry name" value="Fumarylacetoacetase_C_sf"/>
</dbReference>
<keyword evidence="3" id="KW-0378">Hydrolase</keyword>
<evidence type="ECO:0000313" key="3">
    <source>
        <dbReference type="EMBL" id="MFC3100691.1"/>
    </source>
</evidence>
<comment type="caution">
    <text evidence="3">The sequence shown here is derived from an EMBL/GenBank/DDBJ whole genome shotgun (WGS) entry which is preliminary data.</text>
</comment>
<dbReference type="Proteomes" id="UP001595378">
    <property type="component" value="Unassembled WGS sequence"/>
</dbReference>
<evidence type="ECO:0000259" key="1">
    <source>
        <dbReference type="Pfam" id="PF01557"/>
    </source>
</evidence>